<evidence type="ECO:0000313" key="2">
    <source>
        <dbReference type="Proteomes" id="UP000278416"/>
    </source>
</evidence>
<reference evidence="1 2" key="1">
    <citation type="submission" date="2018-08" db="EMBL/GenBank/DDBJ databases">
        <authorList>
            <person name="Edupali M."/>
            <person name="Eltaeb M."/>
            <person name="Griswold I."/>
            <person name="Han P."/>
            <person name="Iszauk E."/>
            <person name="Joshi S."/>
            <person name="Kim Y."/>
            <person name="Krakopolsky K."/>
            <person name="Kubyshko V."/>
            <person name="Lee J."/>
            <person name="Lee N.Y."/>
            <person name="Lumaj G."/>
            <person name="Muskovitz J."/>
            <person name="Ning J."/>
            <person name="Noll E."/>
            <person name="Persaud B."/>
            <person name="Shankar N."/>
            <person name="Shim K."/>
            <person name="Srinivasan C."/>
            <person name="Yoon I."/>
            <person name="Zhang S."/>
            <person name="Ziausyte U."/>
            <person name="Jarvik J.W."/>
            <person name="Mcguier N."/>
            <person name="Lopez A.J."/>
            <person name="Garlena R.A."/>
            <person name="Russell D.A."/>
            <person name="Pope W.H."/>
            <person name="Jacobs-Sera D."/>
            <person name="Hatfull G.F."/>
        </authorList>
    </citation>
    <scope>NUCLEOTIDE SEQUENCE [LARGE SCALE GENOMIC DNA]</scope>
</reference>
<protein>
    <submittedName>
        <fullName evidence="1">Uncharacterized protein</fullName>
    </submittedName>
</protein>
<keyword evidence="2" id="KW-1185">Reference proteome</keyword>
<sequence length="143" mass="15577">MTGLKGYDRAQAVAKLTEDIEATKMVAREAPDPFNNVWQEAHVGVILVPPAQVIAEAVLIHLHPIIEDQEALDRLGVGSVVIDSYRAPLNGDVYRSALSNGRVVWFQAGPQGEFHTVCFPAMVLHKSTLASTTELFLEGLISE</sequence>
<proteinExistence type="predicted"/>
<evidence type="ECO:0000313" key="1">
    <source>
        <dbReference type="EMBL" id="AYD81552.1"/>
    </source>
</evidence>
<dbReference type="GeneID" id="55811004"/>
<dbReference type="Proteomes" id="UP000278416">
    <property type="component" value="Segment"/>
</dbReference>
<accession>A0A386K9V6</accession>
<dbReference type="KEGG" id="vg:55811004"/>
<organism evidence="1 2">
    <name type="scientific">Arthrobacter phage KBurrousTX</name>
    <dbReference type="NCBI Taxonomy" id="2315608"/>
    <lineage>
        <taxon>Viruses</taxon>
        <taxon>Duplodnaviria</taxon>
        <taxon>Heunggongvirae</taxon>
        <taxon>Uroviricota</taxon>
        <taxon>Caudoviricetes</taxon>
        <taxon>Klausavirus</taxon>
        <taxon>Klausavirus kburrousTX</taxon>
    </lineage>
</organism>
<name>A0A386K9V6_9CAUD</name>
<gene>
    <name evidence="1" type="primary">58</name>
    <name evidence="1" type="ORF">KBurrousTX_58</name>
</gene>
<dbReference type="EMBL" id="MH744419">
    <property type="protein sequence ID" value="AYD81552.1"/>
    <property type="molecule type" value="Genomic_DNA"/>
</dbReference>
<dbReference type="RefSeq" id="YP_009881731.1">
    <property type="nucleotide sequence ID" value="NC_049442.1"/>
</dbReference>